<keyword evidence="2" id="KW-0732">Signal</keyword>
<dbReference type="EMBL" id="FZOU01000001">
    <property type="protein sequence ID" value="SNS26590.1"/>
    <property type="molecule type" value="Genomic_DNA"/>
</dbReference>
<evidence type="ECO:0000256" key="1">
    <source>
        <dbReference type="SAM" id="MobiDB-lite"/>
    </source>
</evidence>
<keyword evidence="4" id="KW-1185">Reference proteome</keyword>
<accession>A0A239D2L6</accession>
<organism evidence="3 4">
    <name type="scientific">Granulicella rosea</name>
    <dbReference type="NCBI Taxonomy" id="474952"/>
    <lineage>
        <taxon>Bacteria</taxon>
        <taxon>Pseudomonadati</taxon>
        <taxon>Acidobacteriota</taxon>
        <taxon>Terriglobia</taxon>
        <taxon>Terriglobales</taxon>
        <taxon>Acidobacteriaceae</taxon>
        <taxon>Granulicella</taxon>
    </lineage>
</organism>
<name>A0A239D2L6_9BACT</name>
<sequence>MRGNMSHWKVFRSMSVRVGVAAFAAVLCSGVVLAQTPPKKAPPAKPAAKPAAPAAKPAAPAAAAHPGAASTSTTHSATTTTTTGAHGATTTTTTHTTTTTASPAARGGFGGGAARPGATPVGGRPGAPGRPGAMGRPGPAGSREMHGPGGDVRMRPGGRPMDVHDARRGMDIHHNLGGGRRVFINRPGGGHMYYERGRPGYIGHPYMAHGYEFNRRTYYYNGRAYDRFYRPYGYHGYALEVYAPVRYYPVGFYGWAYHPWAAPAVYGGWGFAAAPWYGVYGGYFQPYPVYASPSLWLTDYMISQTLAASYAAAQANAAQNAAYAGPPLSPEVKQMVADEVQREIALENAEAAQNAAQQAPDPASSGIARIFSDGAPHVFVAGREVDVVDANGAECAITDGDVVQTTMPPGPQDTTANVVVLSSKGGQDCRRSANVAIGLDELQEMSNHMRETVDQGMQELQAKQGQGGLPQAPASALATPSTALVAMDAPPPDPNGQKELEQQAQQSEGAEKEVLAGATSDGSAPMAEAAAPVATTDVSIAPGQSTDDVKGALGAPTRIVNLGTKTMYFYKDMKVTFVNGKVTNIE</sequence>
<proteinExistence type="predicted"/>
<feature type="chain" id="PRO_5012918394" evidence="2">
    <location>
        <begin position="35"/>
        <end position="586"/>
    </location>
</feature>
<feature type="compositionally biased region" description="Low complexity" evidence="1">
    <location>
        <begin position="46"/>
        <end position="106"/>
    </location>
</feature>
<evidence type="ECO:0000256" key="2">
    <source>
        <dbReference type="SAM" id="SignalP"/>
    </source>
</evidence>
<gene>
    <name evidence="3" type="ORF">SAMN05421770_101256</name>
</gene>
<feature type="region of interest" description="Disordered" evidence="1">
    <location>
        <begin position="504"/>
        <end position="531"/>
    </location>
</feature>
<feature type="signal peptide" evidence="2">
    <location>
        <begin position="1"/>
        <end position="34"/>
    </location>
</feature>
<protein>
    <submittedName>
        <fullName evidence="3">Uncharacterized protein</fullName>
    </submittedName>
</protein>
<dbReference type="Proteomes" id="UP000198356">
    <property type="component" value="Unassembled WGS sequence"/>
</dbReference>
<evidence type="ECO:0000313" key="3">
    <source>
        <dbReference type="EMBL" id="SNS26590.1"/>
    </source>
</evidence>
<evidence type="ECO:0000313" key="4">
    <source>
        <dbReference type="Proteomes" id="UP000198356"/>
    </source>
</evidence>
<reference evidence="3 4" key="1">
    <citation type="submission" date="2017-06" db="EMBL/GenBank/DDBJ databases">
        <authorList>
            <person name="Kim H.J."/>
            <person name="Triplett B.A."/>
        </authorList>
    </citation>
    <scope>NUCLEOTIDE SEQUENCE [LARGE SCALE GENOMIC DNA]</scope>
    <source>
        <strain evidence="3 4">DSM 18704</strain>
    </source>
</reference>
<feature type="region of interest" description="Disordered" evidence="1">
    <location>
        <begin position="36"/>
        <end position="158"/>
    </location>
</feature>
<dbReference type="AlphaFoldDB" id="A0A239D2L6"/>
<feature type="compositionally biased region" description="Low complexity" evidence="1">
    <location>
        <begin position="130"/>
        <end position="141"/>
    </location>
</feature>